<reference evidence="2" key="1">
    <citation type="submission" date="2014-03" db="EMBL/GenBank/DDBJ databases">
        <title>The Genome Sequence of Puccinia striiformis f. sp. tritici PST-78.</title>
        <authorList>
            <consortium name="The Broad Institute Genome Sequencing Platform"/>
            <person name="Cuomo C."/>
            <person name="Hulbert S."/>
            <person name="Chen X."/>
            <person name="Walker B."/>
            <person name="Young S.K."/>
            <person name="Zeng Q."/>
            <person name="Gargeya S."/>
            <person name="Fitzgerald M."/>
            <person name="Haas B."/>
            <person name="Abouelleil A."/>
            <person name="Alvarado L."/>
            <person name="Arachchi H.M."/>
            <person name="Berlin A.M."/>
            <person name="Chapman S.B."/>
            <person name="Goldberg J."/>
            <person name="Griggs A."/>
            <person name="Gujja S."/>
            <person name="Hansen M."/>
            <person name="Howarth C."/>
            <person name="Imamovic A."/>
            <person name="Larimer J."/>
            <person name="McCowan C."/>
            <person name="Montmayeur A."/>
            <person name="Murphy C."/>
            <person name="Neiman D."/>
            <person name="Pearson M."/>
            <person name="Priest M."/>
            <person name="Roberts A."/>
            <person name="Saif S."/>
            <person name="Shea T."/>
            <person name="Sisk P."/>
            <person name="Sykes S."/>
            <person name="Wortman J."/>
            <person name="Nusbaum C."/>
            <person name="Birren B."/>
        </authorList>
    </citation>
    <scope>NUCLEOTIDE SEQUENCE [LARGE SCALE GENOMIC DNA]</scope>
    <source>
        <strain evidence="2">race PST-78</strain>
    </source>
</reference>
<dbReference type="AlphaFoldDB" id="A0A0L0UP07"/>
<evidence type="ECO:0000313" key="1">
    <source>
        <dbReference type="EMBL" id="KNE88474.1"/>
    </source>
</evidence>
<feature type="non-terminal residue" evidence="1">
    <location>
        <position position="58"/>
    </location>
</feature>
<dbReference type="EMBL" id="AJIL01001806">
    <property type="protein sequence ID" value="KNE88474.1"/>
    <property type="molecule type" value="Genomic_DNA"/>
</dbReference>
<sequence>EYFEKRAPNVALWRRTGRVRHTLDPHLGNTGLLFRCNTVESRITSRSQLCSSDRRNYV</sequence>
<proteinExistence type="predicted"/>
<comment type="caution">
    <text evidence="1">The sequence shown here is derived from an EMBL/GenBank/DDBJ whole genome shotgun (WGS) entry which is preliminary data.</text>
</comment>
<organism evidence="1 2">
    <name type="scientific">Puccinia striiformis f. sp. tritici PST-78</name>
    <dbReference type="NCBI Taxonomy" id="1165861"/>
    <lineage>
        <taxon>Eukaryota</taxon>
        <taxon>Fungi</taxon>
        <taxon>Dikarya</taxon>
        <taxon>Basidiomycota</taxon>
        <taxon>Pucciniomycotina</taxon>
        <taxon>Pucciniomycetes</taxon>
        <taxon>Pucciniales</taxon>
        <taxon>Pucciniaceae</taxon>
        <taxon>Puccinia</taxon>
    </lineage>
</organism>
<dbReference type="Proteomes" id="UP000054564">
    <property type="component" value="Unassembled WGS sequence"/>
</dbReference>
<gene>
    <name evidence="1" type="ORF">PSTG_18125</name>
</gene>
<keyword evidence="2" id="KW-1185">Reference proteome</keyword>
<name>A0A0L0UP07_9BASI</name>
<accession>A0A0L0UP07</accession>
<feature type="non-terminal residue" evidence="1">
    <location>
        <position position="1"/>
    </location>
</feature>
<evidence type="ECO:0000313" key="2">
    <source>
        <dbReference type="Proteomes" id="UP000054564"/>
    </source>
</evidence>
<protein>
    <submittedName>
        <fullName evidence="1">Uncharacterized protein</fullName>
    </submittedName>
</protein>